<dbReference type="Pfam" id="PF01741">
    <property type="entry name" value="MscL"/>
    <property type="match status" value="1"/>
</dbReference>
<evidence type="ECO:0000256" key="8">
    <source>
        <dbReference type="ARBA" id="ARBA00023136"/>
    </source>
</evidence>
<comment type="similarity">
    <text evidence="2 10">Belongs to the MscL family.</text>
</comment>
<evidence type="ECO:0000256" key="6">
    <source>
        <dbReference type="ARBA" id="ARBA00022989"/>
    </source>
</evidence>
<proteinExistence type="inferred from homology"/>
<feature type="transmembrane region" description="Helical" evidence="10">
    <location>
        <begin position="78"/>
        <end position="102"/>
    </location>
</feature>
<dbReference type="PROSITE" id="PS01327">
    <property type="entry name" value="MSCL"/>
    <property type="match status" value="1"/>
</dbReference>
<dbReference type="EMBL" id="OCNH01000004">
    <property type="protein sequence ID" value="SOD95573.1"/>
    <property type="molecule type" value="Genomic_DNA"/>
</dbReference>
<evidence type="ECO:0000256" key="1">
    <source>
        <dbReference type="ARBA" id="ARBA00004651"/>
    </source>
</evidence>
<evidence type="ECO:0000313" key="11">
    <source>
        <dbReference type="EMBL" id="SOD95573.1"/>
    </source>
</evidence>
<evidence type="ECO:0000313" key="12">
    <source>
        <dbReference type="Proteomes" id="UP000219452"/>
    </source>
</evidence>
<evidence type="ECO:0000256" key="9">
    <source>
        <dbReference type="ARBA" id="ARBA00023303"/>
    </source>
</evidence>
<dbReference type="PANTHER" id="PTHR30266:SF2">
    <property type="entry name" value="LARGE-CONDUCTANCE MECHANOSENSITIVE CHANNEL"/>
    <property type="match status" value="1"/>
</dbReference>
<dbReference type="NCBIfam" id="NF010557">
    <property type="entry name" value="PRK13952.1"/>
    <property type="match status" value="1"/>
</dbReference>
<dbReference type="InterPro" id="IPR001185">
    <property type="entry name" value="MS_channel"/>
</dbReference>
<dbReference type="InterPro" id="IPR019823">
    <property type="entry name" value="Mechanosensitive_channel_CS"/>
</dbReference>
<dbReference type="Proteomes" id="UP000219452">
    <property type="component" value="Unassembled WGS sequence"/>
</dbReference>
<feature type="transmembrane region" description="Helical" evidence="10">
    <location>
        <begin position="12"/>
        <end position="31"/>
    </location>
</feature>
<comment type="subcellular location">
    <subcellularLocation>
        <location evidence="1 10">Cell membrane</location>
        <topology evidence="1 10">Multi-pass membrane protein</topology>
    </subcellularLocation>
</comment>
<evidence type="ECO:0000256" key="3">
    <source>
        <dbReference type="ARBA" id="ARBA00022448"/>
    </source>
</evidence>
<evidence type="ECO:0000256" key="2">
    <source>
        <dbReference type="ARBA" id="ARBA00007254"/>
    </source>
</evidence>
<dbReference type="InterPro" id="IPR037673">
    <property type="entry name" value="MSC/AndL"/>
</dbReference>
<reference evidence="12" key="1">
    <citation type="submission" date="2017-09" db="EMBL/GenBank/DDBJ databases">
        <authorList>
            <person name="Varghese N."/>
            <person name="Submissions S."/>
        </authorList>
    </citation>
    <scope>NUCLEOTIDE SEQUENCE [LARGE SCALE GENOMIC DNA]</scope>
    <source>
        <strain evidence="12">DSM 29961</strain>
    </source>
</reference>
<keyword evidence="3 10" id="KW-0813">Transport</keyword>
<dbReference type="HAMAP" id="MF_00115">
    <property type="entry name" value="MscL"/>
    <property type="match status" value="1"/>
</dbReference>
<comment type="subunit">
    <text evidence="10">Homopentamer.</text>
</comment>
<keyword evidence="9 10" id="KW-0407">Ion channel</keyword>
<sequence length="159" mass="17242">MLKEFKEFAMRGNVMDLAVGVIIGAAFGKIVDSVVNDLIMPLVGRAVGNVDFSNLYVPLSDKITQGLALDDAKKLGPVFAYGNFLTIIIDFLILAFIIFLLVRGMNRLMRAKADSVDVPPAPTKEEVLLTEIRDALVKNAPTLQPSSVSPSEVGNRQIP</sequence>
<keyword evidence="6 10" id="KW-1133">Transmembrane helix</keyword>
<dbReference type="SUPFAM" id="SSF81330">
    <property type="entry name" value="Gated mechanosensitive channel"/>
    <property type="match status" value="1"/>
</dbReference>
<evidence type="ECO:0000256" key="5">
    <source>
        <dbReference type="ARBA" id="ARBA00022692"/>
    </source>
</evidence>
<evidence type="ECO:0000256" key="10">
    <source>
        <dbReference type="HAMAP-Rule" id="MF_00115"/>
    </source>
</evidence>
<dbReference type="GO" id="GO:0005886">
    <property type="term" value="C:plasma membrane"/>
    <property type="evidence" value="ECO:0007669"/>
    <property type="project" value="UniProtKB-SubCell"/>
</dbReference>
<dbReference type="RefSeq" id="WP_097129253.1">
    <property type="nucleotide sequence ID" value="NZ_OCNH01000004.1"/>
</dbReference>
<comment type="function">
    <text evidence="10">Channel that opens in response to stretch forces in the membrane lipid bilayer. May participate in the regulation of osmotic pressure changes within the cell.</text>
</comment>
<dbReference type="PRINTS" id="PR01264">
    <property type="entry name" value="MECHCHANNEL"/>
</dbReference>
<accession>A0A286GJ64</accession>
<dbReference type="GO" id="GO:0008381">
    <property type="term" value="F:mechanosensitive monoatomic ion channel activity"/>
    <property type="evidence" value="ECO:0007669"/>
    <property type="project" value="UniProtKB-UniRule"/>
</dbReference>
<keyword evidence="5 10" id="KW-0812">Transmembrane</keyword>
<evidence type="ECO:0000256" key="4">
    <source>
        <dbReference type="ARBA" id="ARBA00022475"/>
    </source>
</evidence>
<dbReference type="AlphaFoldDB" id="A0A286GJ64"/>
<organism evidence="11 12">
    <name type="scientific">Spirosoma fluviale</name>
    <dbReference type="NCBI Taxonomy" id="1597977"/>
    <lineage>
        <taxon>Bacteria</taxon>
        <taxon>Pseudomonadati</taxon>
        <taxon>Bacteroidota</taxon>
        <taxon>Cytophagia</taxon>
        <taxon>Cytophagales</taxon>
        <taxon>Cytophagaceae</taxon>
        <taxon>Spirosoma</taxon>
    </lineage>
</organism>
<dbReference type="NCBIfam" id="NF001843">
    <property type="entry name" value="PRK00567.1-4"/>
    <property type="match status" value="1"/>
</dbReference>
<dbReference type="NCBIfam" id="TIGR00220">
    <property type="entry name" value="mscL"/>
    <property type="match status" value="1"/>
</dbReference>
<protein>
    <recommendedName>
        <fullName evidence="10">Large-conductance mechanosensitive channel</fullName>
    </recommendedName>
</protein>
<keyword evidence="7 10" id="KW-0406">Ion transport</keyword>
<keyword evidence="8 10" id="KW-0472">Membrane</keyword>
<evidence type="ECO:0000256" key="7">
    <source>
        <dbReference type="ARBA" id="ARBA00023065"/>
    </source>
</evidence>
<dbReference type="OrthoDB" id="9810350at2"/>
<keyword evidence="12" id="KW-1185">Reference proteome</keyword>
<gene>
    <name evidence="10" type="primary">mscL</name>
    <name evidence="11" type="ORF">SAMN06269250_4909</name>
</gene>
<dbReference type="InterPro" id="IPR036019">
    <property type="entry name" value="MscL_channel"/>
</dbReference>
<name>A0A286GJ64_9BACT</name>
<dbReference type="Gene3D" id="1.10.1200.120">
    <property type="entry name" value="Large-conductance mechanosensitive channel, MscL, domain 1"/>
    <property type="match status" value="1"/>
</dbReference>
<keyword evidence="4 10" id="KW-1003">Cell membrane</keyword>
<dbReference type="PANTHER" id="PTHR30266">
    <property type="entry name" value="MECHANOSENSITIVE CHANNEL MSCL"/>
    <property type="match status" value="1"/>
</dbReference>